<dbReference type="PANTHER" id="PTHR48098:SF1">
    <property type="entry name" value="DIACYLGLYCEROL ACYLTRANSFERASE_MYCOLYLTRANSFERASE AG85A"/>
    <property type="match status" value="1"/>
</dbReference>
<dbReference type="OrthoDB" id="184858at2"/>
<dbReference type="FunCoup" id="A0A517SCB4">
    <property type="interactions" value="46"/>
</dbReference>
<dbReference type="SUPFAM" id="SSF53474">
    <property type="entry name" value="alpha/beta-Hydrolases"/>
    <property type="match status" value="1"/>
</dbReference>
<dbReference type="Pfam" id="PF00756">
    <property type="entry name" value="Esterase"/>
    <property type="match status" value="1"/>
</dbReference>
<dbReference type="InterPro" id="IPR004193">
    <property type="entry name" value="Glyco_hydro_13_N"/>
</dbReference>
<reference evidence="3 4" key="1">
    <citation type="submission" date="2019-02" db="EMBL/GenBank/DDBJ databases">
        <title>Deep-cultivation of Planctomycetes and their phenomic and genomic characterization uncovers novel biology.</title>
        <authorList>
            <person name="Wiegand S."/>
            <person name="Jogler M."/>
            <person name="Boedeker C."/>
            <person name="Pinto D."/>
            <person name="Vollmers J."/>
            <person name="Rivas-Marin E."/>
            <person name="Kohn T."/>
            <person name="Peeters S.H."/>
            <person name="Heuer A."/>
            <person name="Rast P."/>
            <person name="Oberbeckmann S."/>
            <person name="Bunk B."/>
            <person name="Jeske O."/>
            <person name="Meyerdierks A."/>
            <person name="Storesund J.E."/>
            <person name="Kallscheuer N."/>
            <person name="Luecker S."/>
            <person name="Lage O.M."/>
            <person name="Pohl T."/>
            <person name="Merkel B.J."/>
            <person name="Hornburger P."/>
            <person name="Mueller R.-W."/>
            <person name="Bruemmer F."/>
            <person name="Labrenz M."/>
            <person name="Spormann A.M."/>
            <person name="Op den Camp H."/>
            <person name="Overmann J."/>
            <person name="Amann R."/>
            <person name="Jetten M.S.M."/>
            <person name="Mascher T."/>
            <person name="Medema M.H."/>
            <person name="Devos D.P."/>
            <person name="Kaster A.-K."/>
            <person name="Ovreas L."/>
            <person name="Rohde M."/>
            <person name="Galperin M.Y."/>
            <person name="Jogler C."/>
        </authorList>
    </citation>
    <scope>NUCLEOTIDE SEQUENCE [LARGE SCALE GENOMIC DNA]</scope>
    <source>
        <strain evidence="3 4">Pan44</strain>
    </source>
</reference>
<feature type="domain" description="Glycoside hydrolase family 13 N-terminal" evidence="2">
    <location>
        <begin position="41"/>
        <end position="94"/>
    </location>
</feature>
<dbReference type="Gene3D" id="2.60.40.10">
    <property type="entry name" value="Immunoglobulins"/>
    <property type="match status" value="1"/>
</dbReference>
<dbReference type="Proteomes" id="UP000315700">
    <property type="component" value="Chromosome"/>
</dbReference>
<evidence type="ECO:0000259" key="2">
    <source>
        <dbReference type="Pfam" id="PF02922"/>
    </source>
</evidence>
<evidence type="ECO:0000313" key="3">
    <source>
        <dbReference type="EMBL" id="QDT53778.1"/>
    </source>
</evidence>
<sequence precursor="true">MNARHLRSIACLGFLAAALPAGAQDGRRQGAPSNLKSVEVSPEKQVTFRIYAPNAEAISVAGDFGNGKMMKDDRGVWSVTVGPLPSDFYTYSFNIDGVKTLDARNPMFKPGIAGNDSMFEVPGQESDFQATKDIPHGSLHAAWFPASVLGGQRRLHIYTPPGYEVSKDAYPVLYLLHGSGDDDAGWSTIGRAGFILDNLIAAGKAKPMLIVMPNGSLSIPDGIRRHEADGKTLTAEWKAASDANQAKIARHLVDDVVPFIEKTCRVKPGPANRALAGLSMGGGHTTRVLTSTPRAFTAYGIWSASIGKDGGKEWEAKNTEFLSGANLLNGSIGILSISVGEKDEGALAGSKALGEVLTRHGIKHELNIGSGGHTWINWRKYLNDFAPRLFQ</sequence>
<dbReference type="AlphaFoldDB" id="A0A517SCB4"/>
<name>A0A517SCB4_9PLAN</name>
<keyword evidence="4" id="KW-1185">Reference proteome</keyword>
<dbReference type="GO" id="GO:0004553">
    <property type="term" value="F:hydrolase activity, hydrolyzing O-glycosyl compounds"/>
    <property type="evidence" value="ECO:0007669"/>
    <property type="project" value="InterPro"/>
</dbReference>
<dbReference type="PANTHER" id="PTHR48098">
    <property type="entry name" value="ENTEROCHELIN ESTERASE-RELATED"/>
    <property type="match status" value="1"/>
</dbReference>
<dbReference type="RefSeq" id="WP_145029263.1">
    <property type="nucleotide sequence ID" value="NZ_CP036271.1"/>
</dbReference>
<dbReference type="EMBL" id="CP036271">
    <property type="protein sequence ID" value="QDT53778.1"/>
    <property type="molecule type" value="Genomic_DNA"/>
</dbReference>
<proteinExistence type="predicted"/>
<dbReference type="InterPro" id="IPR014756">
    <property type="entry name" value="Ig_E-set"/>
</dbReference>
<dbReference type="InterPro" id="IPR013783">
    <property type="entry name" value="Ig-like_fold"/>
</dbReference>
<protein>
    <submittedName>
        <fullName evidence="3">Carbohydrate acetyl esterase/feruloyl esterase</fullName>
    </submittedName>
</protein>
<dbReference type="InParanoid" id="A0A517SCB4"/>
<dbReference type="GO" id="GO:0005975">
    <property type="term" value="P:carbohydrate metabolic process"/>
    <property type="evidence" value="ECO:0007669"/>
    <property type="project" value="InterPro"/>
</dbReference>
<dbReference type="InterPro" id="IPR050583">
    <property type="entry name" value="Mycobacterial_A85_antigen"/>
</dbReference>
<keyword evidence="1" id="KW-0732">Signal</keyword>
<accession>A0A517SCB4</accession>
<evidence type="ECO:0000256" key="1">
    <source>
        <dbReference type="SAM" id="SignalP"/>
    </source>
</evidence>
<organism evidence="3 4">
    <name type="scientific">Caulifigura coniformis</name>
    <dbReference type="NCBI Taxonomy" id="2527983"/>
    <lineage>
        <taxon>Bacteria</taxon>
        <taxon>Pseudomonadati</taxon>
        <taxon>Planctomycetota</taxon>
        <taxon>Planctomycetia</taxon>
        <taxon>Planctomycetales</taxon>
        <taxon>Planctomycetaceae</taxon>
        <taxon>Caulifigura</taxon>
    </lineage>
</organism>
<dbReference type="InterPro" id="IPR000801">
    <property type="entry name" value="Esterase-like"/>
</dbReference>
<feature type="chain" id="PRO_5021922920" evidence="1">
    <location>
        <begin position="24"/>
        <end position="391"/>
    </location>
</feature>
<dbReference type="InterPro" id="IPR029058">
    <property type="entry name" value="AB_hydrolase_fold"/>
</dbReference>
<evidence type="ECO:0000313" key="4">
    <source>
        <dbReference type="Proteomes" id="UP000315700"/>
    </source>
</evidence>
<dbReference type="Pfam" id="PF02922">
    <property type="entry name" value="CBM_48"/>
    <property type="match status" value="1"/>
</dbReference>
<dbReference type="GO" id="GO:0016747">
    <property type="term" value="F:acyltransferase activity, transferring groups other than amino-acyl groups"/>
    <property type="evidence" value="ECO:0007669"/>
    <property type="project" value="TreeGrafter"/>
</dbReference>
<dbReference type="SUPFAM" id="SSF81296">
    <property type="entry name" value="E set domains"/>
    <property type="match status" value="1"/>
</dbReference>
<gene>
    <name evidence="3" type="primary">axe1-6A</name>
    <name evidence="3" type="ORF">Pan44_18010</name>
</gene>
<feature type="signal peptide" evidence="1">
    <location>
        <begin position="1"/>
        <end position="23"/>
    </location>
</feature>
<dbReference type="Gene3D" id="3.40.50.1820">
    <property type="entry name" value="alpha/beta hydrolase"/>
    <property type="match status" value="1"/>
</dbReference>
<dbReference type="KEGG" id="ccos:Pan44_18010"/>
<dbReference type="CDD" id="cd11294">
    <property type="entry name" value="E_set_Esterase_like_N"/>
    <property type="match status" value="1"/>
</dbReference>